<feature type="compositionally biased region" description="Polar residues" evidence="1">
    <location>
        <begin position="44"/>
        <end position="53"/>
    </location>
</feature>
<feature type="compositionally biased region" description="Low complexity" evidence="1">
    <location>
        <begin position="12"/>
        <end position="25"/>
    </location>
</feature>
<proteinExistence type="predicted"/>
<evidence type="ECO:0000256" key="1">
    <source>
        <dbReference type="SAM" id="MobiDB-lite"/>
    </source>
</evidence>
<keyword evidence="2" id="KW-1133">Transmembrane helix</keyword>
<accession>A0A9N9UFH6</accession>
<evidence type="ECO:0000313" key="3">
    <source>
        <dbReference type="EMBL" id="CAG9985267.1"/>
    </source>
</evidence>
<feature type="region of interest" description="Disordered" evidence="1">
    <location>
        <begin position="225"/>
        <end position="253"/>
    </location>
</feature>
<dbReference type="EMBL" id="CABFNO020001394">
    <property type="protein sequence ID" value="CAG9985267.1"/>
    <property type="molecule type" value="Genomic_DNA"/>
</dbReference>
<feature type="compositionally biased region" description="Low complexity" evidence="1">
    <location>
        <begin position="356"/>
        <end position="365"/>
    </location>
</feature>
<keyword evidence="2" id="KW-0812">Transmembrane</keyword>
<feature type="transmembrane region" description="Helical" evidence="2">
    <location>
        <begin position="623"/>
        <end position="646"/>
    </location>
</feature>
<feature type="region of interest" description="Disordered" evidence="1">
    <location>
        <begin position="341"/>
        <end position="377"/>
    </location>
</feature>
<evidence type="ECO:0000256" key="2">
    <source>
        <dbReference type="SAM" id="Phobius"/>
    </source>
</evidence>
<gene>
    <name evidence="3" type="ORF">CBYS24578_00006903</name>
</gene>
<feature type="compositionally biased region" description="Low complexity" evidence="1">
    <location>
        <begin position="73"/>
        <end position="105"/>
    </location>
</feature>
<feature type="region of interest" description="Disordered" evidence="1">
    <location>
        <begin position="1"/>
        <end position="192"/>
    </location>
</feature>
<keyword evidence="2" id="KW-0472">Membrane</keyword>
<evidence type="ECO:0000313" key="4">
    <source>
        <dbReference type="Proteomes" id="UP000754883"/>
    </source>
</evidence>
<feature type="compositionally biased region" description="Basic and acidic residues" evidence="1">
    <location>
        <begin position="110"/>
        <end position="131"/>
    </location>
</feature>
<protein>
    <recommendedName>
        <fullName evidence="5">Acetylserotonin methytransferase-like protein</fullName>
    </recommendedName>
</protein>
<name>A0A9N9UFH6_9HYPO</name>
<dbReference type="OrthoDB" id="5383338at2759"/>
<organism evidence="3 4">
    <name type="scientific">Clonostachys byssicola</name>
    <dbReference type="NCBI Taxonomy" id="160290"/>
    <lineage>
        <taxon>Eukaryota</taxon>
        <taxon>Fungi</taxon>
        <taxon>Dikarya</taxon>
        <taxon>Ascomycota</taxon>
        <taxon>Pezizomycotina</taxon>
        <taxon>Sordariomycetes</taxon>
        <taxon>Hypocreomycetidae</taxon>
        <taxon>Hypocreales</taxon>
        <taxon>Bionectriaceae</taxon>
        <taxon>Clonostachys</taxon>
    </lineage>
</organism>
<sequence>MSSTSPTPGAFSLFPSPSSSTPPISVGQAARPRRSESRERRARTPQSARTRTPQPGELSLATSPPRSNGRKTPQLQTQSPSSQQQPQQSPPRQRQRQASVSREQQMQSPAREHQQQPREQHTQSPAREQRELPPLPREQTPVAGEQPQEQHPLQQHPSRLVRNPDRSSIAKPPLEEEVGSSGQVRSIFPTYNPNIPLNQQNYAPTQLGPAGIPKAIISRQSFFPNDDAEGISQEEPPLPVTTRSPLRGGSEDDPRWGHAVPLPRDPPVEPQTCTTSQLKSFWRVANGWRATPLEGRVYCMKLEQEKDAPVYTLSSSTQPFYNIRIDPTSASAYVTVKRHDPNKPYKDPTGESSPISGNSLLSAVSGGSGSPRASKITDGKHWAEALTTTLEEESRRHRPNDGLVALLMPRAAAKMAVEKANDPQAVYMAERECARLVWDDDSASHFLVHPALATPFCVTIDRSPAWSRVEYTLEHHESPQHLAKLTRDGTGAGWLEFDTGLASKIESCYIADVAITALILVASADEKNQPVAETFEPPPVLPPPQTLFLKSNSSREKVFGKAFGGKKNKGPVEVFELDLESQSSSLGKDKKKKKKDTKVKEGLDKLPFVLRVPAKLARWAFKALIWIFTQIFGCLKAMFCCCYGVVGSKY</sequence>
<reference evidence="3 4" key="2">
    <citation type="submission" date="2021-10" db="EMBL/GenBank/DDBJ databases">
        <authorList>
            <person name="Piombo E."/>
        </authorList>
    </citation>
    <scope>NUCLEOTIDE SEQUENCE [LARGE SCALE GENOMIC DNA]</scope>
</reference>
<feature type="compositionally biased region" description="Low complexity" evidence="1">
    <location>
        <begin position="145"/>
        <end position="157"/>
    </location>
</feature>
<comment type="caution">
    <text evidence="3">The sequence shown here is derived from an EMBL/GenBank/DDBJ whole genome shotgun (WGS) entry which is preliminary data.</text>
</comment>
<reference evidence="4" key="1">
    <citation type="submission" date="2019-06" db="EMBL/GenBank/DDBJ databases">
        <authorList>
            <person name="Broberg M."/>
        </authorList>
    </citation>
    <scope>NUCLEOTIDE SEQUENCE [LARGE SCALE GENOMIC DNA]</scope>
</reference>
<feature type="compositionally biased region" description="Polar residues" evidence="1">
    <location>
        <begin position="180"/>
        <end position="192"/>
    </location>
</feature>
<dbReference type="Proteomes" id="UP000754883">
    <property type="component" value="Unassembled WGS sequence"/>
</dbReference>
<dbReference type="AlphaFoldDB" id="A0A9N9UFH6"/>
<keyword evidence="4" id="KW-1185">Reference proteome</keyword>
<evidence type="ECO:0008006" key="5">
    <source>
        <dbReference type="Google" id="ProtNLM"/>
    </source>
</evidence>